<dbReference type="InterPro" id="IPR027417">
    <property type="entry name" value="P-loop_NTPase"/>
</dbReference>
<dbReference type="Gene3D" id="3.40.50.300">
    <property type="entry name" value="P-loop containing nucleotide triphosphate hydrolases"/>
    <property type="match status" value="1"/>
</dbReference>
<dbReference type="EC" id="2.8.2.-" evidence="3"/>
<evidence type="ECO:0000259" key="4">
    <source>
        <dbReference type="Pfam" id="PF00685"/>
    </source>
</evidence>
<evidence type="ECO:0000256" key="1">
    <source>
        <dbReference type="ARBA" id="ARBA00005771"/>
    </source>
</evidence>
<dbReference type="SUPFAM" id="SSF52540">
    <property type="entry name" value="P-loop containing nucleoside triphosphate hydrolases"/>
    <property type="match status" value="1"/>
</dbReference>
<evidence type="ECO:0000256" key="3">
    <source>
        <dbReference type="RuleBase" id="RU361155"/>
    </source>
</evidence>
<feature type="domain" description="Sulfotransferase" evidence="4">
    <location>
        <begin position="83"/>
        <end position="339"/>
    </location>
</feature>
<protein>
    <recommendedName>
        <fullName evidence="3">Sulfotransferase</fullName>
        <ecNumber evidence="3">2.8.2.-</ecNumber>
    </recommendedName>
</protein>
<dbReference type="Pfam" id="PF00685">
    <property type="entry name" value="Sulfotransfer_1"/>
    <property type="match status" value="1"/>
</dbReference>
<proteinExistence type="inferred from homology"/>
<evidence type="ECO:0000313" key="5">
    <source>
        <dbReference type="EMBL" id="KAK6116901.1"/>
    </source>
</evidence>
<dbReference type="PANTHER" id="PTHR11783">
    <property type="entry name" value="SULFOTRANSFERASE SULT"/>
    <property type="match status" value="1"/>
</dbReference>
<evidence type="ECO:0000313" key="6">
    <source>
        <dbReference type="Proteomes" id="UP001318860"/>
    </source>
</evidence>
<dbReference type="InterPro" id="IPR000863">
    <property type="entry name" value="Sulfotransferase_dom"/>
</dbReference>
<keyword evidence="6" id="KW-1185">Reference proteome</keyword>
<dbReference type="Proteomes" id="UP001318860">
    <property type="component" value="Unassembled WGS sequence"/>
</dbReference>
<accession>A0ABR0U345</accession>
<gene>
    <name evidence="5" type="ORF">DH2020_049358</name>
</gene>
<organism evidence="5 6">
    <name type="scientific">Rehmannia glutinosa</name>
    <name type="common">Chinese foxglove</name>
    <dbReference type="NCBI Taxonomy" id="99300"/>
    <lineage>
        <taxon>Eukaryota</taxon>
        <taxon>Viridiplantae</taxon>
        <taxon>Streptophyta</taxon>
        <taxon>Embryophyta</taxon>
        <taxon>Tracheophyta</taxon>
        <taxon>Spermatophyta</taxon>
        <taxon>Magnoliopsida</taxon>
        <taxon>eudicotyledons</taxon>
        <taxon>Gunneridae</taxon>
        <taxon>Pentapetalae</taxon>
        <taxon>asterids</taxon>
        <taxon>lamiids</taxon>
        <taxon>Lamiales</taxon>
        <taxon>Orobanchaceae</taxon>
        <taxon>Rehmannieae</taxon>
        <taxon>Rehmannia</taxon>
    </lineage>
</organism>
<comment type="similarity">
    <text evidence="1 3">Belongs to the sulfotransferase 1 family.</text>
</comment>
<sequence length="344" mass="40110">MEQKEGPTNCSAAEVNNKSPVDELLELLQTLVQKDVELQQLLPTLQQTNWAGRRLVKYDGFWYQLPFFPPILSVQKYFRAKNRDIILASFPKSGTTWLKALTFSIVNRNDLNISLLTSNNPHELVPFLEFDLYLHQENPDLQHLSCPKIFSTHIPFKSLPESIRESKCKVIYICRNPLDQFISHLHFFLENTKKNDSVPLLELDEYFDMYCQGIHPFGPICDHMLGYWNAHLENLNKVLFLKYEDLKQDTAFYIKKIAEFLEYPFSVEEEKQGVIEEISRLCSFENLKNLEVNKTGHIGVVKKSSFFRKGEVGDWTNYITPAMAERFKKMMESKFEGSGLMFNI</sequence>
<keyword evidence="2 3" id="KW-0808">Transferase</keyword>
<reference evidence="5 6" key="1">
    <citation type="journal article" date="2021" name="Comput. Struct. Biotechnol. J.">
        <title>De novo genome assembly of the potent medicinal plant Rehmannia glutinosa using nanopore technology.</title>
        <authorList>
            <person name="Ma L."/>
            <person name="Dong C."/>
            <person name="Song C."/>
            <person name="Wang X."/>
            <person name="Zheng X."/>
            <person name="Niu Y."/>
            <person name="Chen S."/>
            <person name="Feng W."/>
        </authorList>
    </citation>
    <scope>NUCLEOTIDE SEQUENCE [LARGE SCALE GENOMIC DNA]</scope>
    <source>
        <strain evidence="5">DH-2019</strain>
    </source>
</reference>
<dbReference type="EMBL" id="JABTTQ020003478">
    <property type="protein sequence ID" value="KAK6116901.1"/>
    <property type="molecule type" value="Genomic_DNA"/>
</dbReference>
<name>A0ABR0U345_REHGL</name>
<evidence type="ECO:0000256" key="2">
    <source>
        <dbReference type="ARBA" id="ARBA00022679"/>
    </source>
</evidence>
<comment type="caution">
    <text evidence="5">The sequence shown here is derived from an EMBL/GenBank/DDBJ whole genome shotgun (WGS) entry which is preliminary data.</text>
</comment>